<name>C0P513_MAIZE</name>
<evidence type="ECO:0000313" key="1">
    <source>
        <dbReference type="EMBL" id="ACN28079.1"/>
    </source>
</evidence>
<accession>C0P513</accession>
<dbReference type="EMBL" id="BT063382">
    <property type="protein sequence ID" value="ACN28079.1"/>
    <property type="molecule type" value="mRNA"/>
</dbReference>
<reference evidence="1" key="2">
    <citation type="submission" date="2012-06" db="EMBL/GenBank/DDBJ databases">
        <authorList>
            <person name="Yu Y."/>
            <person name="Currie J."/>
            <person name="Lomeli R."/>
            <person name="Angelova A."/>
            <person name="Collura K."/>
            <person name="Wissotski M."/>
            <person name="Campos D."/>
            <person name="Kudrna D."/>
            <person name="Golser W."/>
            <person name="Ashely E."/>
            <person name="Descour A."/>
            <person name="Fernandes J."/>
            <person name="Soderlund C."/>
            <person name="Walbot V."/>
        </authorList>
    </citation>
    <scope>NUCLEOTIDE SEQUENCE</scope>
    <source>
        <strain evidence="1">B73</strain>
    </source>
</reference>
<dbReference type="HOGENOM" id="CLU_2625590_0_0_1"/>
<organism evidence="1">
    <name type="scientific">Zea mays</name>
    <name type="common">Maize</name>
    <dbReference type="NCBI Taxonomy" id="4577"/>
    <lineage>
        <taxon>Eukaryota</taxon>
        <taxon>Viridiplantae</taxon>
        <taxon>Streptophyta</taxon>
        <taxon>Embryophyta</taxon>
        <taxon>Tracheophyta</taxon>
        <taxon>Spermatophyta</taxon>
        <taxon>Magnoliopsida</taxon>
        <taxon>Liliopsida</taxon>
        <taxon>Poales</taxon>
        <taxon>Poaceae</taxon>
        <taxon>PACMAD clade</taxon>
        <taxon>Panicoideae</taxon>
        <taxon>Andropogonodae</taxon>
        <taxon>Andropogoneae</taxon>
        <taxon>Tripsacinae</taxon>
        <taxon>Zea</taxon>
    </lineage>
</organism>
<protein>
    <submittedName>
        <fullName evidence="1">Uncharacterized protein</fullName>
    </submittedName>
</protein>
<proteinExistence type="evidence at transcript level"/>
<dbReference type="AlphaFoldDB" id="C0P513"/>
<reference evidence="1" key="1">
    <citation type="journal article" date="2009" name="PLoS Genet.">
        <title>Sequencing, mapping, and analysis of 27,455 maize full-length cDNAs.</title>
        <authorList>
            <person name="Soderlund C."/>
            <person name="Descour A."/>
            <person name="Kudrna D."/>
            <person name="Bomhoff M."/>
            <person name="Boyd L."/>
            <person name="Currie J."/>
            <person name="Angelova A."/>
            <person name="Collura K."/>
            <person name="Wissotski M."/>
            <person name="Ashley E."/>
            <person name="Morrow D."/>
            <person name="Fernandes J."/>
            <person name="Walbot V."/>
            <person name="Yu Y."/>
        </authorList>
    </citation>
    <scope>NUCLEOTIDE SEQUENCE</scope>
    <source>
        <strain evidence="1">B73</strain>
    </source>
</reference>
<sequence>MIIVQIDKITGSPMEKKNIYYFRENKSGQIELSSAQTITGHACSIHPSMVLGPTLNLSISRFRRQRSTHNSWRRSPIP</sequence>